<reference evidence="1" key="1">
    <citation type="submission" date="2014-09" db="EMBL/GenBank/DDBJ databases">
        <authorList>
            <person name="Magalhaes I.L.F."/>
            <person name="Oliveira U."/>
            <person name="Santos F.R."/>
            <person name="Vidigal T.H.D.A."/>
            <person name="Brescovit A.D."/>
            <person name="Santos A.J."/>
        </authorList>
    </citation>
    <scope>NUCLEOTIDE SEQUENCE</scope>
    <source>
        <tissue evidence="1">Shoot tissue taken approximately 20 cm above the soil surface</tissue>
    </source>
</reference>
<protein>
    <submittedName>
        <fullName evidence="1">Uncharacterized protein</fullName>
    </submittedName>
</protein>
<sequence length="55" mass="6821">MMEHVRTRSKQLMNLFKTLRKYFAFQIYFFLSAAQYNRTTLARIVLRPTFPWFIQ</sequence>
<dbReference type="AlphaFoldDB" id="A0A0A9B5U9"/>
<dbReference type="EMBL" id="GBRH01243228">
    <property type="protein sequence ID" value="JAD54667.1"/>
    <property type="molecule type" value="Transcribed_RNA"/>
</dbReference>
<evidence type="ECO:0000313" key="1">
    <source>
        <dbReference type="EMBL" id="JAD54667.1"/>
    </source>
</evidence>
<accession>A0A0A9B5U9</accession>
<proteinExistence type="predicted"/>
<name>A0A0A9B5U9_ARUDO</name>
<reference evidence="1" key="2">
    <citation type="journal article" date="2015" name="Data Brief">
        <title>Shoot transcriptome of the giant reed, Arundo donax.</title>
        <authorList>
            <person name="Barrero R.A."/>
            <person name="Guerrero F.D."/>
            <person name="Moolhuijzen P."/>
            <person name="Goolsby J.A."/>
            <person name="Tidwell J."/>
            <person name="Bellgard S.E."/>
            <person name="Bellgard M.I."/>
        </authorList>
    </citation>
    <scope>NUCLEOTIDE SEQUENCE</scope>
    <source>
        <tissue evidence="1">Shoot tissue taken approximately 20 cm above the soil surface</tissue>
    </source>
</reference>
<organism evidence="1">
    <name type="scientific">Arundo donax</name>
    <name type="common">Giant reed</name>
    <name type="synonym">Donax arundinaceus</name>
    <dbReference type="NCBI Taxonomy" id="35708"/>
    <lineage>
        <taxon>Eukaryota</taxon>
        <taxon>Viridiplantae</taxon>
        <taxon>Streptophyta</taxon>
        <taxon>Embryophyta</taxon>
        <taxon>Tracheophyta</taxon>
        <taxon>Spermatophyta</taxon>
        <taxon>Magnoliopsida</taxon>
        <taxon>Liliopsida</taxon>
        <taxon>Poales</taxon>
        <taxon>Poaceae</taxon>
        <taxon>PACMAD clade</taxon>
        <taxon>Arundinoideae</taxon>
        <taxon>Arundineae</taxon>
        <taxon>Arundo</taxon>
    </lineage>
</organism>